<feature type="signal peptide" evidence="1">
    <location>
        <begin position="1"/>
        <end position="24"/>
    </location>
</feature>
<evidence type="ECO:0000313" key="2">
    <source>
        <dbReference type="EMBL" id="MBT8767068.1"/>
    </source>
</evidence>
<organism evidence="2 3">
    <name type="scientific">Metapseudomonas boanensis</name>
    <dbReference type="NCBI Taxonomy" id="2822138"/>
    <lineage>
        <taxon>Bacteria</taxon>
        <taxon>Pseudomonadati</taxon>
        <taxon>Pseudomonadota</taxon>
        <taxon>Gammaproteobacteria</taxon>
        <taxon>Pseudomonadales</taxon>
        <taxon>Pseudomonadaceae</taxon>
        <taxon>Metapseudomonas</taxon>
    </lineage>
</organism>
<accession>A0ABS5XH98</accession>
<protein>
    <submittedName>
        <fullName evidence="2">Uncharacterized protein</fullName>
    </submittedName>
</protein>
<gene>
    <name evidence="2" type="ORF">J7302_13195</name>
</gene>
<feature type="chain" id="PRO_5045089364" evidence="1">
    <location>
        <begin position="25"/>
        <end position="114"/>
    </location>
</feature>
<comment type="caution">
    <text evidence="2">The sequence shown here is derived from an EMBL/GenBank/DDBJ whole genome shotgun (WGS) entry which is preliminary data.</text>
</comment>
<evidence type="ECO:0000313" key="3">
    <source>
        <dbReference type="Proteomes" id="UP001519667"/>
    </source>
</evidence>
<proteinExistence type="predicted"/>
<keyword evidence="3" id="KW-1185">Reference proteome</keyword>
<keyword evidence="1" id="KW-0732">Signal</keyword>
<dbReference type="Proteomes" id="UP001519667">
    <property type="component" value="Unassembled WGS sequence"/>
</dbReference>
<dbReference type="EMBL" id="JAGTIS010000006">
    <property type="protein sequence ID" value="MBT8767068.1"/>
    <property type="molecule type" value="Genomic_DNA"/>
</dbReference>
<reference evidence="2 3" key="1">
    <citation type="submission" date="2021-04" db="EMBL/GenBank/DDBJ databases">
        <title>Pseudomonas boanensis sp. nov., a bacterium isolated from river water used for household purposes in Boane District, Mozambique.</title>
        <authorList>
            <person name="Nicklasson M."/>
            <person name="Martin-Rodriguez A.J."/>
            <person name="Thorell K."/>
            <person name="Neves L."/>
            <person name="Mussagy A."/>
            <person name="Rydberg H.A."/>
            <person name="Hernroth B."/>
            <person name="Svensson-Stadler L."/>
            <person name="Sjoling A."/>
        </authorList>
    </citation>
    <scope>NUCLEOTIDE SEQUENCE [LARGE SCALE GENOMIC DNA]</scope>
    <source>
        <strain evidence="2 3">DB1</strain>
    </source>
</reference>
<sequence>MPYRKRLMVAAAMVAAGLMSNAHASDSATQAYCMEKWSGEAMRAYCQEEQREAAEAIASYGGPVRSRCESEWRADFHMVLFCIKEQQRLSQAAVADAARDATNSTTDLLHGSGL</sequence>
<name>A0ABS5XH98_9GAMM</name>
<dbReference type="RefSeq" id="WP_215375176.1">
    <property type="nucleotide sequence ID" value="NZ_JAGTIS010000006.1"/>
</dbReference>
<evidence type="ECO:0000256" key="1">
    <source>
        <dbReference type="SAM" id="SignalP"/>
    </source>
</evidence>